<dbReference type="InterPro" id="IPR036410">
    <property type="entry name" value="HSP_DnaJ_Cys-rich_dom_sf"/>
</dbReference>
<proteinExistence type="predicted"/>
<dbReference type="PROSITE" id="PS50076">
    <property type="entry name" value="DNAJ_2"/>
    <property type="match status" value="1"/>
</dbReference>
<dbReference type="SMART" id="SM00271">
    <property type="entry name" value="DnaJ"/>
    <property type="match status" value="1"/>
</dbReference>
<gene>
    <name evidence="2" type="ORF">DARMORV10_C04P51420.1</name>
</gene>
<dbReference type="PRINTS" id="PR00625">
    <property type="entry name" value="JDOMAIN"/>
</dbReference>
<dbReference type="AlphaFoldDB" id="A0A816JT26"/>
<dbReference type="SUPFAM" id="SSF46565">
    <property type="entry name" value="Chaperone J-domain"/>
    <property type="match status" value="1"/>
</dbReference>
<accession>A0A816JT26</accession>
<dbReference type="Pfam" id="PF00684">
    <property type="entry name" value="DnaJ_CXXCXGXG"/>
    <property type="match status" value="1"/>
</dbReference>
<dbReference type="EMBL" id="HG994368">
    <property type="protein sequence ID" value="CAF1860595.1"/>
    <property type="molecule type" value="Genomic_DNA"/>
</dbReference>
<dbReference type="PANTHER" id="PTHR43096">
    <property type="entry name" value="DNAJ HOMOLOG 1, MITOCHONDRIAL-RELATED"/>
    <property type="match status" value="1"/>
</dbReference>
<dbReference type="Gene3D" id="1.10.287.110">
    <property type="entry name" value="DnaJ domain"/>
    <property type="match status" value="1"/>
</dbReference>
<dbReference type="GO" id="GO:0051082">
    <property type="term" value="F:unfolded protein binding"/>
    <property type="evidence" value="ECO:0007669"/>
    <property type="project" value="InterPro"/>
</dbReference>
<name>A0A816JT26_BRANA</name>
<dbReference type="GO" id="GO:0031072">
    <property type="term" value="F:heat shock protein binding"/>
    <property type="evidence" value="ECO:0007669"/>
    <property type="project" value="InterPro"/>
</dbReference>
<dbReference type="InterPro" id="IPR001305">
    <property type="entry name" value="HSP_DnaJ_Cys-rich_dom"/>
</dbReference>
<dbReference type="SMR" id="A0A816JT26"/>
<evidence type="ECO:0000259" key="1">
    <source>
        <dbReference type="PROSITE" id="PS50076"/>
    </source>
</evidence>
<dbReference type="Proteomes" id="UP001295469">
    <property type="component" value="Chromosome C04"/>
</dbReference>
<dbReference type="Pfam" id="PF00226">
    <property type="entry name" value="DnaJ"/>
    <property type="match status" value="1"/>
</dbReference>
<dbReference type="CDD" id="cd06257">
    <property type="entry name" value="DnaJ"/>
    <property type="match status" value="1"/>
</dbReference>
<dbReference type="Gene3D" id="2.10.230.10">
    <property type="entry name" value="Heat shock protein DnaJ, cysteine-rich domain"/>
    <property type="match status" value="1"/>
</dbReference>
<organism evidence="2">
    <name type="scientific">Brassica napus</name>
    <name type="common">Rape</name>
    <dbReference type="NCBI Taxonomy" id="3708"/>
    <lineage>
        <taxon>Eukaryota</taxon>
        <taxon>Viridiplantae</taxon>
        <taxon>Streptophyta</taxon>
        <taxon>Embryophyta</taxon>
        <taxon>Tracheophyta</taxon>
        <taxon>Spermatophyta</taxon>
        <taxon>Magnoliopsida</taxon>
        <taxon>eudicotyledons</taxon>
        <taxon>Gunneridae</taxon>
        <taxon>Pentapetalae</taxon>
        <taxon>rosids</taxon>
        <taxon>malvids</taxon>
        <taxon>Brassicales</taxon>
        <taxon>Brassicaceae</taxon>
        <taxon>Brassiceae</taxon>
        <taxon>Brassica</taxon>
    </lineage>
</organism>
<dbReference type="InterPro" id="IPR001623">
    <property type="entry name" value="DnaJ_domain"/>
</dbReference>
<dbReference type="PANTHER" id="PTHR43096:SF63">
    <property type="entry name" value="J DOMAIN-CONTAINING PROTEIN"/>
    <property type="match status" value="1"/>
</dbReference>
<dbReference type="InterPro" id="IPR036869">
    <property type="entry name" value="J_dom_sf"/>
</dbReference>
<reference evidence="2" key="1">
    <citation type="submission" date="2021-01" db="EMBL/GenBank/DDBJ databases">
        <authorList>
            <consortium name="Genoscope - CEA"/>
            <person name="William W."/>
        </authorList>
    </citation>
    <scope>NUCLEOTIDE SEQUENCE</scope>
</reference>
<evidence type="ECO:0000313" key="2">
    <source>
        <dbReference type="EMBL" id="CAF1860595.1"/>
    </source>
</evidence>
<protein>
    <submittedName>
        <fullName evidence="2">(rape) hypothetical protein</fullName>
    </submittedName>
</protein>
<dbReference type="SUPFAM" id="SSF57938">
    <property type="entry name" value="DnaJ/Hsp40 cysteine-rich domain"/>
    <property type="match status" value="1"/>
</dbReference>
<feature type="domain" description="J" evidence="1">
    <location>
        <begin position="73"/>
        <end position="152"/>
    </location>
</feature>
<dbReference type="CDD" id="cd10719">
    <property type="entry name" value="DnaJ_zf"/>
    <property type="match status" value="1"/>
</dbReference>
<sequence length="204" mass="22854">MGVTQFRSSQFAVRAYHPSRIKQTSMRSQINCLGASRSSMFSHGSLSMAGTSRNMQSHRANTFDFLFGRDNTDYYSLLGVSEHSTPSELKKAYRRLAKTYHPDVNKDPDAADKFIEINNAYEVLLDEMKAVDDICEDEVLIPIKRTCYDWYSLKTLMAKCTTCGGQGHVYTSVKTPLGMKQEALTCSSCNGTGHVFDLRTSDIS</sequence>